<feature type="transmembrane region" description="Helical" evidence="9">
    <location>
        <begin position="52"/>
        <end position="73"/>
    </location>
</feature>
<feature type="transmembrane region" description="Helical" evidence="9">
    <location>
        <begin position="176"/>
        <end position="201"/>
    </location>
</feature>
<dbReference type="CDD" id="cd00637">
    <property type="entry name" value="7tm_classA_rhodopsin-like"/>
    <property type="match status" value="1"/>
</dbReference>
<evidence type="ECO:0000259" key="10">
    <source>
        <dbReference type="PROSITE" id="PS50262"/>
    </source>
</evidence>
<evidence type="ECO:0000256" key="6">
    <source>
        <dbReference type="ARBA" id="ARBA00023136"/>
    </source>
</evidence>
<dbReference type="InterPro" id="IPR017452">
    <property type="entry name" value="GPCR_Rhodpsn_7TM"/>
</dbReference>
<evidence type="ECO:0000256" key="5">
    <source>
        <dbReference type="ARBA" id="ARBA00023040"/>
    </source>
</evidence>
<feature type="transmembrane region" description="Helical" evidence="9">
    <location>
        <begin position="133"/>
        <end position="153"/>
    </location>
</feature>
<comment type="subcellular location">
    <subcellularLocation>
        <location evidence="1">Cell membrane</location>
        <topology evidence="1">Multi-pass membrane protein</topology>
    </subcellularLocation>
</comment>
<gene>
    <name evidence="11" type="ORF">SNE40_003279</name>
</gene>
<reference evidence="11 12" key="1">
    <citation type="submission" date="2024-01" db="EMBL/GenBank/DDBJ databases">
        <title>The genome of the rayed Mediterranean limpet Patella caerulea (Linnaeus, 1758).</title>
        <authorList>
            <person name="Anh-Thu Weber A."/>
            <person name="Halstead-Nussloch G."/>
        </authorList>
    </citation>
    <scope>NUCLEOTIDE SEQUENCE [LARGE SCALE GENOMIC DNA]</scope>
    <source>
        <strain evidence="11">AATW-2023a</strain>
        <tissue evidence="11">Whole specimen</tissue>
    </source>
</reference>
<dbReference type="SUPFAM" id="SSF81321">
    <property type="entry name" value="Family A G protein-coupled receptor-like"/>
    <property type="match status" value="1"/>
</dbReference>
<dbReference type="PROSITE" id="PS50262">
    <property type="entry name" value="G_PROTEIN_RECEP_F1_2"/>
    <property type="match status" value="1"/>
</dbReference>
<feature type="transmembrane region" description="Helical" evidence="9">
    <location>
        <begin position="20"/>
        <end position="40"/>
    </location>
</feature>
<dbReference type="PRINTS" id="PR00237">
    <property type="entry name" value="GPCRRHODOPSN"/>
</dbReference>
<evidence type="ECO:0000313" key="12">
    <source>
        <dbReference type="Proteomes" id="UP001347796"/>
    </source>
</evidence>
<dbReference type="EMBL" id="JAZGQO010000002">
    <property type="protein sequence ID" value="KAK6191642.1"/>
    <property type="molecule type" value="Genomic_DNA"/>
</dbReference>
<keyword evidence="12" id="KW-1185">Reference proteome</keyword>
<feature type="transmembrane region" description="Helical" evidence="9">
    <location>
        <begin position="224"/>
        <end position="243"/>
    </location>
</feature>
<dbReference type="GO" id="GO:0005886">
    <property type="term" value="C:plasma membrane"/>
    <property type="evidence" value="ECO:0007669"/>
    <property type="project" value="UniProtKB-SubCell"/>
</dbReference>
<feature type="domain" description="G-protein coupled receptors family 1 profile" evidence="10">
    <location>
        <begin position="32"/>
        <end position="282"/>
    </location>
</feature>
<organism evidence="11 12">
    <name type="scientific">Patella caerulea</name>
    <name type="common">Rayed Mediterranean limpet</name>
    <dbReference type="NCBI Taxonomy" id="87958"/>
    <lineage>
        <taxon>Eukaryota</taxon>
        <taxon>Metazoa</taxon>
        <taxon>Spiralia</taxon>
        <taxon>Lophotrochozoa</taxon>
        <taxon>Mollusca</taxon>
        <taxon>Gastropoda</taxon>
        <taxon>Patellogastropoda</taxon>
        <taxon>Patelloidea</taxon>
        <taxon>Patellidae</taxon>
        <taxon>Patella</taxon>
    </lineage>
</organism>
<evidence type="ECO:0000256" key="8">
    <source>
        <dbReference type="ARBA" id="ARBA00023224"/>
    </source>
</evidence>
<dbReference type="InterPro" id="IPR000276">
    <property type="entry name" value="GPCR_Rhodpsn"/>
</dbReference>
<evidence type="ECO:0000256" key="7">
    <source>
        <dbReference type="ARBA" id="ARBA00023170"/>
    </source>
</evidence>
<evidence type="ECO:0000256" key="1">
    <source>
        <dbReference type="ARBA" id="ARBA00004651"/>
    </source>
</evidence>
<keyword evidence="6 9" id="KW-0472">Membrane</keyword>
<keyword evidence="8" id="KW-0807">Transducer</keyword>
<keyword evidence="4 9" id="KW-1133">Transmembrane helix</keyword>
<evidence type="ECO:0000256" key="9">
    <source>
        <dbReference type="SAM" id="Phobius"/>
    </source>
</evidence>
<keyword evidence="7" id="KW-0675">Receptor</keyword>
<feature type="transmembrane region" description="Helical" evidence="9">
    <location>
        <begin position="263"/>
        <end position="284"/>
    </location>
</feature>
<sequence>MALKYMNGTNQPAIFTHMTFTTIFVTLAIVISNCLILLVISWTKAFKNVNKWFLLSSTISDLLLGLFVTPFSIFNSLYNSWVFANDIFCCIEAYVAAALLIAGLYSLAWLQVDHYVAIRKPDRYKYVMSPTRSACWIGFVWLVSISFCMPPLFSLRRARYYREAFICIIEAKQQRAYFMTAGLLVAGPAISALFYTSFYMFTKAYKKQLKFYNQVFVDRASRPLNYRINLINSTIFIVCWLPWCLLRVHHAVVSRDKRASPEFHFYFLWLGISTAFIKFIVYVCKSKEFRDGLRESFNVHADNCDCPRCVPHHNIACADACNESTKFVQV</sequence>
<keyword evidence="5" id="KW-0297">G-protein coupled receptor</keyword>
<dbReference type="Pfam" id="PF00001">
    <property type="entry name" value="7tm_1"/>
    <property type="match status" value="1"/>
</dbReference>
<evidence type="ECO:0000256" key="4">
    <source>
        <dbReference type="ARBA" id="ARBA00022989"/>
    </source>
</evidence>
<dbReference type="Proteomes" id="UP001347796">
    <property type="component" value="Unassembled WGS sequence"/>
</dbReference>
<comment type="caution">
    <text evidence="11">The sequence shown here is derived from an EMBL/GenBank/DDBJ whole genome shotgun (WGS) entry which is preliminary data.</text>
</comment>
<accession>A0AAN8Q8F4</accession>
<name>A0AAN8Q8F4_PATCE</name>
<evidence type="ECO:0000256" key="2">
    <source>
        <dbReference type="ARBA" id="ARBA00022475"/>
    </source>
</evidence>
<proteinExistence type="predicted"/>
<dbReference type="Gene3D" id="1.20.1070.10">
    <property type="entry name" value="Rhodopsin 7-helix transmembrane proteins"/>
    <property type="match status" value="1"/>
</dbReference>
<dbReference type="AlphaFoldDB" id="A0AAN8Q8F4"/>
<keyword evidence="3 9" id="KW-0812">Transmembrane</keyword>
<feature type="transmembrane region" description="Helical" evidence="9">
    <location>
        <begin position="93"/>
        <end position="112"/>
    </location>
</feature>
<dbReference type="GO" id="GO:0004930">
    <property type="term" value="F:G protein-coupled receptor activity"/>
    <property type="evidence" value="ECO:0007669"/>
    <property type="project" value="UniProtKB-KW"/>
</dbReference>
<evidence type="ECO:0000313" key="11">
    <source>
        <dbReference type="EMBL" id="KAK6191642.1"/>
    </source>
</evidence>
<dbReference type="PANTHER" id="PTHR22752">
    <property type="entry name" value="G PROTEIN-COUPLED RECEPTOR"/>
    <property type="match status" value="1"/>
</dbReference>
<evidence type="ECO:0000256" key="3">
    <source>
        <dbReference type="ARBA" id="ARBA00022692"/>
    </source>
</evidence>
<keyword evidence="2" id="KW-1003">Cell membrane</keyword>
<protein>
    <recommendedName>
        <fullName evidence="10">G-protein coupled receptors family 1 profile domain-containing protein</fullName>
    </recommendedName>
</protein>